<proteinExistence type="predicted"/>
<dbReference type="PROSITE" id="PS51318">
    <property type="entry name" value="TAT"/>
    <property type="match status" value="1"/>
</dbReference>
<protein>
    <submittedName>
        <fullName evidence="2">Uncharacterized protein</fullName>
    </submittedName>
</protein>
<sequence>MKKPSFFESMPPIERRSFIKNMSLLLGSAAVPSGVLSDALGLIGETAQAQSAEKDILFLEVNFRDQWDFGHAFVSPSIAQSYANLSKDGDDGLALFSAPEKFGNLYLTAESMPLREHADSVAVLETCELVIGGIHGHEASNATRSPGRSSQGGAGRKDMATVDKRPGGRVGGNEVHYSSSPTPAILHNYMSRQKNPQLANGVILRSSIRSNIHTYYHFEANLANAQMDRFFNRDSFLKFFADQSMPPSGIFGTYREGLMEILKKVDQGFAKDLQLASQESQNHFKAIDLIAGKQATDLRQLQLSPDERSYWTDGIPGQLQCDENVAMNTCSEASGTMNLGEMFGYVDKLFKSGQVKTASIDFDHNDIHTARGEHVLRTQGIQSAVPLSRLISSLKAAGLYDRTLIAMYTLDGSRSPKRNSLGYDSKNGVILAGGMIKGGYYGDIKFDNQTVSYHRPNDQGIAISNGTSGRDQRVPGADIYRTVAKAMGVSNQVMSGIPDGAAGKTLSYLLK</sequence>
<keyword evidence="3" id="KW-1185">Reference proteome</keyword>
<dbReference type="RefSeq" id="WP_132322308.1">
    <property type="nucleotide sequence ID" value="NZ_FWZT01000018.1"/>
</dbReference>
<feature type="compositionally biased region" description="Polar residues" evidence="1">
    <location>
        <begin position="140"/>
        <end position="151"/>
    </location>
</feature>
<dbReference type="Proteomes" id="UP000192907">
    <property type="component" value="Unassembled WGS sequence"/>
</dbReference>
<dbReference type="OrthoDB" id="9779968at2"/>
<reference evidence="3" key="1">
    <citation type="submission" date="2017-04" db="EMBL/GenBank/DDBJ databases">
        <authorList>
            <person name="Varghese N."/>
            <person name="Submissions S."/>
        </authorList>
    </citation>
    <scope>NUCLEOTIDE SEQUENCE [LARGE SCALE GENOMIC DNA]</scope>
    <source>
        <strain evidence="3">RKEM611</strain>
    </source>
</reference>
<dbReference type="STRING" id="1513793.SAMN06296036_11888"/>
<accession>A0A1Y6CED4</accession>
<name>A0A1Y6CED4_9BACT</name>
<gene>
    <name evidence="2" type="ORF">SAMN06296036_11888</name>
</gene>
<dbReference type="AlphaFoldDB" id="A0A1Y6CED4"/>
<feature type="region of interest" description="Disordered" evidence="1">
    <location>
        <begin position="138"/>
        <end position="177"/>
    </location>
</feature>
<dbReference type="InterPro" id="IPR006311">
    <property type="entry name" value="TAT_signal"/>
</dbReference>
<organism evidence="2 3">
    <name type="scientific">Pseudobacteriovorax antillogorgiicola</name>
    <dbReference type="NCBI Taxonomy" id="1513793"/>
    <lineage>
        <taxon>Bacteria</taxon>
        <taxon>Pseudomonadati</taxon>
        <taxon>Bdellovibrionota</taxon>
        <taxon>Oligoflexia</taxon>
        <taxon>Oligoflexales</taxon>
        <taxon>Pseudobacteriovoracaceae</taxon>
        <taxon>Pseudobacteriovorax</taxon>
    </lineage>
</organism>
<evidence type="ECO:0000256" key="1">
    <source>
        <dbReference type="SAM" id="MobiDB-lite"/>
    </source>
</evidence>
<evidence type="ECO:0000313" key="2">
    <source>
        <dbReference type="EMBL" id="SMF57072.1"/>
    </source>
</evidence>
<dbReference type="EMBL" id="FWZT01000018">
    <property type="protein sequence ID" value="SMF57072.1"/>
    <property type="molecule type" value="Genomic_DNA"/>
</dbReference>
<feature type="compositionally biased region" description="Basic and acidic residues" evidence="1">
    <location>
        <begin position="155"/>
        <end position="166"/>
    </location>
</feature>
<evidence type="ECO:0000313" key="3">
    <source>
        <dbReference type="Proteomes" id="UP000192907"/>
    </source>
</evidence>